<gene>
    <name evidence="5" type="ORF">NQ318_009921</name>
</gene>
<dbReference type="AlphaFoldDB" id="A0AAV8YA94"/>
<accession>A0AAV8YA94</accession>
<feature type="region of interest" description="Disordered" evidence="2">
    <location>
        <begin position="341"/>
        <end position="361"/>
    </location>
</feature>
<dbReference type="InterPro" id="IPR009057">
    <property type="entry name" value="Homeodomain-like_sf"/>
</dbReference>
<name>A0AAV8YA94_9CUCU</name>
<evidence type="ECO:0000259" key="4">
    <source>
        <dbReference type="Pfam" id="PF05225"/>
    </source>
</evidence>
<evidence type="ECO:0000256" key="1">
    <source>
        <dbReference type="ARBA" id="ARBA00004123"/>
    </source>
</evidence>
<feature type="domain" description="DDE-1" evidence="3">
    <location>
        <begin position="177"/>
        <end position="269"/>
    </location>
</feature>
<dbReference type="InterPro" id="IPR007889">
    <property type="entry name" value="HTH_Psq"/>
</dbReference>
<dbReference type="GO" id="GO:0005634">
    <property type="term" value="C:nucleus"/>
    <property type="evidence" value="ECO:0007669"/>
    <property type="project" value="UniProtKB-SubCell"/>
</dbReference>
<dbReference type="PANTHER" id="PTHR19303:SF74">
    <property type="entry name" value="POGO TRANSPOSABLE ELEMENT WITH KRAB DOMAIN"/>
    <property type="match status" value="1"/>
</dbReference>
<protein>
    <recommendedName>
        <fullName evidence="7">Transposase</fullName>
    </recommendedName>
</protein>
<proteinExistence type="predicted"/>
<dbReference type="PANTHER" id="PTHR19303">
    <property type="entry name" value="TRANSPOSON"/>
    <property type="match status" value="1"/>
</dbReference>
<dbReference type="GO" id="GO:0003677">
    <property type="term" value="F:DNA binding"/>
    <property type="evidence" value="ECO:0007669"/>
    <property type="project" value="InterPro"/>
</dbReference>
<reference evidence="5" key="1">
    <citation type="journal article" date="2023" name="Insect Mol. Biol.">
        <title>Genome sequencing provides insights into the evolution of gene families encoding plant cell wall-degrading enzymes in longhorned beetles.</title>
        <authorList>
            <person name="Shin N.R."/>
            <person name="Okamura Y."/>
            <person name="Kirsch R."/>
            <person name="Pauchet Y."/>
        </authorList>
    </citation>
    <scope>NUCLEOTIDE SEQUENCE</scope>
    <source>
        <strain evidence="5">AMC_N1</strain>
    </source>
</reference>
<keyword evidence="6" id="KW-1185">Reference proteome</keyword>
<evidence type="ECO:0000313" key="6">
    <source>
        <dbReference type="Proteomes" id="UP001162162"/>
    </source>
</evidence>
<dbReference type="Pfam" id="PF03184">
    <property type="entry name" value="DDE_1"/>
    <property type="match status" value="1"/>
</dbReference>
<dbReference type="InterPro" id="IPR036397">
    <property type="entry name" value="RNaseH_sf"/>
</dbReference>
<dbReference type="InterPro" id="IPR004875">
    <property type="entry name" value="DDE_SF_endonuclease_dom"/>
</dbReference>
<evidence type="ECO:0000256" key="2">
    <source>
        <dbReference type="SAM" id="MobiDB-lite"/>
    </source>
</evidence>
<dbReference type="Pfam" id="PF05225">
    <property type="entry name" value="HTH_psq"/>
    <property type="match status" value="1"/>
</dbReference>
<comment type="subcellular location">
    <subcellularLocation>
        <location evidence="1">Nucleus</location>
    </subcellularLocation>
</comment>
<evidence type="ECO:0008006" key="7">
    <source>
        <dbReference type="Google" id="ProtNLM"/>
    </source>
</evidence>
<comment type="caution">
    <text evidence="5">The sequence shown here is derived from an EMBL/GenBank/DDBJ whole genome shotgun (WGS) entry which is preliminary data.</text>
</comment>
<dbReference type="InterPro" id="IPR050863">
    <property type="entry name" value="CenT-Element_Derived"/>
</dbReference>
<evidence type="ECO:0000313" key="5">
    <source>
        <dbReference type="EMBL" id="KAJ8948410.1"/>
    </source>
</evidence>
<dbReference type="Gene3D" id="3.30.420.10">
    <property type="entry name" value="Ribonuclease H-like superfamily/Ribonuclease H"/>
    <property type="match status" value="1"/>
</dbReference>
<dbReference type="SUPFAM" id="SSF46689">
    <property type="entry name" value="Homeodomain-like"/>
    <property type="match status" value="1"/>
</dbReference>
<feature type="compositionally biased region" description="Acidic residues" evidence="2">
    <location>
        <begin position="341"/>
        <end position="351"/>
    </location>
</feature>
<sequence length="361" mass="41423">MKTFSSAQFRTESTYYGKICRNIRAQWSAEDLSNAIKAVDRGLSQQKAATRFGIRRRTIRNHIKTGKIERKLGRQSILSPQQEKDLTARILRLADVGYPVTPQIMRHQKLGEVLDTLDFKNKPERIYNMDEKGCRLTIHHQQSVLALKGTKRLHLVAPEHAENVTVVEYPAFEDNLPDGTLVKMAPKGSMTTELFVQFIQHLSKFKIVGPILLVFDGAASHLDYTIVEEADKHNITLLCLPSNTTHELQPLDKSVYRSFEAHWDQEVFMFWESHPDRRITKSRFNLIFTKVWSRCMTNENIINGFRTTQYDESAIPLSAFAPSEPTECFESQLEPNRIELIDSESSSEDELPLATVKTPFK</sequence>
<dbReference type="Proteomes" id="UP001162162">
    <property type="component" value="Unassembled WGS sequence"/>
</dbReference>
<feature type="domain" description="HTH psq-type" evidence="4">
    <location>
        <begin position="30"/>
        <end position="65"/>
    </location>
</feature>
<dbReference type="Gene3D" id="1.10.10.60">
    <property type="entry name" value="Homeodomain-like"/>
    <property type="match status" value="1"/>
</dbReference>
<evidence type="ECO:0000259" key="3">
    <source>
        <dbReference type="Pfam" id="PF03184"/>
    </source>
</evidence>
<organism evidence="5 6">
    <name type="scientific">Aromia moschata</name>
    <dbReference type="NCBI Taxonomy" id="1265417"/>
    <lineage>
        <taxon>Eukaryota</taxon>
        <taxon>Metazoa</taxon>
        <taxon>Ecdysozoa</taxon>
        <taxon>Arthropoda</taxon>
        <taxon>Hexapoda</taxon>
        <taxon>Insecta</taxon>
        <taxon>Pterygota</taxon>
        <taxon>Neoptera</taxon>
        <taxon>Endopterygota</taxon>
        <taxon>Coleoptera</taxon>
        <taxon>Polyphaga</taxon>
        <taxon>Cucujiformia</taxon>
        <taxon>Chrysomeloidea</taxon>
        <taxon>Cerambycidae</taxon>
        <taxon>Cerambycinae</taxon>
        <taxon>Callichromatini</taxon>
        <taxon>Aromia</taxon>
    </lineage>
</organism>
<dbReference type="EMBL" id="JAPWTK010000137">
    <property type="protein sequence ID" value="KAJ8948410.1"/>
    <property type="molecule type" value="Genomic_DNA"/>
</dbReference>